<dbReference type="SMART" id="SM00635">
    <property type="entry name" value="BID_2"/>
    <property type="match status" value="1"/>
</dbReference>
<feature type="domain" description="BIG2" evidence="1">
    <location>
        <begin position="92"/>
        <end position="169"/>
    </location>
</feature>
<evidence type="ECO:0000313" key="3">
    <source>
        <dbReference type="Proteomes" id="UP001432380"/>
    </source>
</evidence>
<dbReference type="Pfam" id="PF02368">
    <property type="entry name" value="Big_2"/>
    <property type="match status" value="1"/>
</dbReference>
<protein>
    <submittedName>
        <fullName evidence="2">Tail protein</fullName>
    </submittedName>
</protein>
<proteinExistence type="predicted"/>
<accession>A0AAX4JHU1</accession>
<evidence type="ECO:0000259" key="1">
    <source>
        <dbReference type="SMART" id="SM00635"/>
    </source>
</evidence>
<reference evidence="2" key="1">
    <citation type="submission" date="2024-01" db="EMBL/GenBank/DDBJ databases">
        <authorList>
            <person name="Zhu Q."/>
        </authorList>
    </citation>
    <scope>NUCLEOTIDE SEQUENCE</scope>
</reference>
<organism evidence="2 3">
    <name type="scientific">Burkholderia phage vB_BpP_HN02</name>
    <dbReference type="NCBI Taxonomy" id="3116925"/>
    <lineage>
        <taxon>Viruses</taxon>
        <taxon>Duplodnaviria</taxon>
        <taxon>Heunggongvirae</taxon>
        <taxon>Uroviricota</taxon>
        <taxon>Caudoviricetes</taxon>
        <taxon>Schitoviridae</taxon>
    </lineage>
</organism>
<dbReference type="InterPro" id="IPR008964">
    <property type="entry name" value="Invasin/intimin_cell_adhesion"/>
</dbReference>
<dbReference type="InterPro" id="IPR003343">
    <property type="entry name" value="Big_2"/>
</dbReference>
<evidence type="ECO:0000313" key="2">
    <source>
        <dbReference type="EMBL" id="WVK89943.1"/>
    </source>
</evidence>
<dbReference type="SUPFAM" id="SSF49373">
    <property type="entry name" value="Invasin/intimin cell-adhesion fragments"/>
    <property type="match status" value="1"/>
</dbReference>
<name>A0AAX4JHU1_9CAUD</name>
<dbReference type="Proteomes" id="UP001432380">
    <property type="component" value="Segment"/>
</dbReference>
<dbReference type="EMBL" id="PP079243">
    <property type="protein sequence ID" value="WVK89943.1"/>
    <property type="molecule type" value="Genomic_DNA"/>
</dbReference>
<sequence>MTTLQVCYKPDGQKIMVQANGAAVPGGYTKLGTFDHPDADDSLSRNGDSHVWYHHIQEIMYHTKNSGAPIAGFFPESITNMQLLTIETDIVRAEGLTVAPKTANVAVAATQQLTPTFFPAGTTDKTVKYTTSDATKATVNAAGLVTGVAVGTATITVTSNDGDFKDTAVITVTA</sequence>
<dbReference type="Gene3D" id="2.60.40.1080">
    <property type="match status" value="1"/>
</dbReference>